<sequence length="105" mass="12404">MSSKRRRSPVITYDVTLHLHRNLVFLRSRAPICSAILGTDSQKAITWASFTRWLVRRSSRDFYGSWPHQNSSPFQQKLDTRRAHTQKDFLGGGIERSFLIRWKER</sequence>
<evidence type="ECO:0000313" key="1">
    <source>
        <dbReference type="EMBL" id="GIY97549.1"/>
    </source>
</evidence>
<accession>A0AAV4XUN2</accession>
<proteinExistence type="predicted"/>
<gene>
    <name evidence="1" type="ORF">CEXT_448131</name>
</gene>
<dbReference type="Proteomes" id="UP001054945">
    <property type="component" value="Unassembled WGS sequence"/>
</dbReference>
<name>A0AAV4XUN2_CAEEX</name>
<reference evidence="1 2" key="1">
    <citation type="submission" date="2021-06" db="EMBL/GenBank/DDBJ databases">
        <title>Caerostris extrusa draft genome.</title>
        <authorList>
            <person name="Kono N."/>
            <person name="Arakawa K."/>
        </authorList>
    </citation>
    <scope>NUCLEOTIDE SEQUENCE [LARGE SCALE GENOMIC DNA]</scope>
</reference>
<comment type="caution">
    <text evidence="1">The sequence shown here is derived from an EMBL/GenBank/DDBJ whole genome shotgun (WGS) entry which is preliminary data.</text>
</comment>
<dbReference type="EMBL" id="BPLR01018177">
    <property type="protein sequence ID" value="GIY97549.1"/>
    <property type="molecule type" value="Genomic_DNA"/>
</dbReference>
<dbReference type="AlphaFoldDB" id="A0AAV4XUN2"/>
<evidence type="ECO:0000313" key="2">
    <source>
        <dbReference type="Proteomes" id="UP001054945"/>
    </source>
</evidence>
<keyword evidence="2" id="KW-1185">Reference proteome</keyword>
<protein>
    <submittedName>
        <fullName evidence="1">Uncharacterized protein</fullName>
    </submittedName>
</protein>
<organism evidence="1 2">
    <name type="scientific">Caerostris extrusa</name>
    <name type="common">Bark spider</name>
    <name type="synonym">Caerostris bankana</name>
    <dbReference type="NCBI Taxonomy" id="172846"/>
    <lineage>
        <taxon>Eukaryota</taxon>
        <taxon>Metazoa</taxon>
        <taxon>Ecdysozoa</taxon>
        <taxon>Arthropoda</taxon>
        <taxon>Chelicerata</taxon>
        <taxon>Arachnida</taxon>
        <taxon>Araneae</taxon>
        <taxon>Araneomorphae</taxon>
        <taxon>Entelegynae</taxon>
        <taxon>Araneoidea</taxon>
        <taxon>Araneidae</taxon>
        <taxon>Caerostris</taxon>
    </lineage>
</organism>